<dbReference type="Pfam" id="PF13302">
    <property type="entry name" value="Acetyltransf_3"/>
    <property type="match status" value="1"/>
</dbReference>
<dbReference type="RefSeq" id="WP_177201572.1">
    <property type="nucleotide sequence ID" value="NZ_FOXO01000003.1"/>
</dbReference>
<dbReference type="Gene3D" id="3.40.630.30">
    <property type="match status" value="1"/>
</dbReference>
<name>A0A1I5R4L2_9FIRM</name>
<evidence type="ECO:0000313" key="5">
    <source>
        <dbReference type="EMBL" id="SFP53504.1"/>
    </source>
</evidence>
<accession>A0A1I5R4L2</accession>
<protein>
    <submittedName>
        <fullName evidence="5">Protein N-acetyltransferase, RimJ/RimL family</fullName>
    </submittedName>
</protein>
<dbReference type="PANTHER" id="PTHR43792">
    <property type="entry name" value="GNAT FAMILY, PUTATIVE (AFU_ORTHOLOGUE AFUA_3G00765)-RELATED-RELATED"/>
    <property type="match status" value="1"/>
</dbReference>
<evidence type="ECO:0000256" key="2">
    <source>
        <dbReference type="ARBA" id="ARBA00023315"/>
    </source>
</evidence>
<keyword evidence="6" id="KW-1185">Reference proteome</keyword>
<keyword evidence="1 5" id="KW-0808">Transferase</keyword>
<evidence type="ECO:0000256" key="3">
    <source>
        <dbReference type="ARBA" id="ARBA00038502"/>
    </source>
</evidence>
<dbReference type="GO" id="GO:0016747">
    <property type="term" value="F:acyltransferase activity, transferring groups other than amino-acyl groups"/>
    <property type="evidence" value="ECO:0007669"/>
    <property type="project" value="InterPro"/>
</dbReference>
<dbReference type="EMBL" id="FOXO01000003">
    <property type="protein sequence ID" value="SFP53504.1"/>
    <property type="molecule type" value="Genomic_DNA"/>
</dbReference>
<evidence type="ECO:0000313" key="6">
    <source>
        <dbReference type="Proteomes" id="UP000182624"/>
    </source>
</evidence>
<dbReference type="SUPFAM" id="SSF55729">
    <property type="entry name" value="Acyl-CoA N-acyltransferases (Nat)"/>
    <property type="match status" value="1"/>
</dbReference>
<evidence type="ECO:0000256" key="1">
    <source>
        <dbReference type="ARBA" id="ARBA00022679"/>
    </source>
</evidence>
<dbReference type="InterPro" id="IPR000182">
    <property type="entry name" value="GNAT_dom"/>
</dbReference>
<reference evidence="6" key="1">
    <citation type="submission" date="2016-10" db="EMBL/GenBank/DDBJ databases">
        <authorList>
            <person name="Varghese N."/>
            <person name="Submissions S."/>
        </authorList>
    </citation>
    <scope>NUCLEOTIDE SEQUENCE [LARGE SCALE GENOMIC DNA]</scope>
    <source>
        <strain evidence="6">P18</strain>
    </source>
</reference>
<proteinExistence type="inferred from homology"/>
<organism evidence="5 6">
    <name type="scientific">Butyrivibrio proteoclasticus</name>
    <dbReference type="NCBI Taxonomy" id="43305"/>
    <lineage>
        <taxon>Bacteria</taxon>
        <taxon>Bacillati</taxon>
        <taxon>Bacillota</taxon>
        <taxon>Clostridia</taxon>
        <taxon>Lachnospirales</taxon>
        <taxon>Lachnospiraceae</taxon>
        <taxon>Butyrivibrio</taxon>
    </lineage>
</organism>
<dbReference type="PANTHER" id="PTHR43792:SF8">
    <property type="entry name" value="[RIBOSOMAL PROTEIN US5]-ALANINE N-ACETYLTRANSFERASE"/>
    <property type="match status" value="1"/>
</dbReference>
<dbReference type="PROSITE" id="PS51186">
    <property type="entry name" value="GNAT"/>
    <property type="match status" value="1"/>
</dbReference>
<evidence type="ECO:0000259" key="4">
    <source>
        <dbReference type="PROSITE" id="PS51186"/>
    </source>
</evidence>
<gene>
    <name evidence="5" type="ORF">SAMN04487928_103124</name>
</gene>
<dbReference type="InterPro" id="IPR051531">
    <property type="entry name" value="N-acetyltransferase"/>
</dbReference>
<comment type="similarity">
    <text evidence="3">Belongs to the acetyltransferase family. RimJ subfamily.</text>
</comment>
<dbReference type="InterPro" id="IPR016181">
    <property type="entry name" value="Acyl_CoA_acyltransferase"/>
</dbReference>
<sequence>MGIILETSRLILRGWQDNDAASLFKLASDERVGMAAGWPAHESVGYSRAVIRTIFNKKEVYAICLKGGNDEPVGSIGLTLTGSRERPLMDGDAELGYWVGVPFWGRGIATEAACEIIRHGFEDIKLRRIFCCYFDGNVRSKRVQEKCGFVPYAVNENTYIPILKETRKEYVNVMCAPKCR</sequence>
<feature type="domain" description="N-acetyltransferase" evidence="4">
    <location>
        <begin position="10"/>
        <end position="169"/>
    </location>
</feature>
<dbReference type="Proteomes" id="UP000182624">
    <property type="component" value="Unassembled WGS sequence"/>
</dbReference>
<dbReference type="AlphaFoldDB" id="A0A1I5R4L2"/>
<keyword evidence="2" id="KW-0012">Acyltransferase</keyword>